<evidence type="ECO:0008006" key="4">
    <source>
        <dbReference type="Google" id="ProtNLM"/>
    </source>
</evidence>
<evidence type="ECO:0000313" key="3">
    <source>
        <dbReference type="Proteomes" id="UP001212997"/>
    </source>
</evidence>
<gene>
    <name evidence="2" type="ORF">NLI96_g7272</name>
</gene>
<reference evidence="2" key="1">
    <citation type="submission" date="2022-07" db="EMBL/GenBank/DDBJ databases">
        <title>Genome Sequence of Physisporinus lineatus.</title>
        <authorList>
            <person name="Buettner E."/>
        </authorList>
    </citation>
    <scope>NUCLEOTIDE SEQUENCE</scope>
    <source>
        <strain evidence="2">VT162</strain>
    </source>
</reference>
<evidence type="ECO:0000313" key="2">
    <source>
        <dbReference type="EMBL" id="KAJ3482016.1"/>
    </source>
</evidence>
<dbReference type="Proteomes" id="UP001212997">
    <property type="component" value="Unassembled WGS sequence"/>
</dbReference>
<keyword evidence="3" id="KW-1185">Reference proteome</keyword>
<organism evidence="2 3">
    <name type="scientific">Meripilus lineatus</name>
    <dbReference type="NCBI Taxonomy" id="2056292"/>
    <lineage>
        <taxon>Eukaryota</taxon>
        <taxon>Fungi</taxon>
        <taxon>Dikarya</taxon>
        <taxon>Basidiomycota</taxon>
        <taxon>Agaricomycotina</taxon>
        <taxon>Agaricomycetes</taxon>
        <taxon>Polyporales</taxon>
        <taxon>Meripilaceae</taxon>
        <taxon>Meripilus</taxon>
    </lineage>
</organism>
<name>A0AAD5UZC5_9APHY</name>
<feature type="region of interest" description="Disordered" evidence="1">
    <location>
        <begin position="1"/>
        <end position="20"/>
    </location>
</feature>
<protein>
    <recommendedName>
        <fullName evidence="4">F-box domain-containing protein</fullName>
    </recommendedName>
</protein>
<proteinExistence type="predicted"/>
<dbReference type="EMBL" id="JANAWD010000293">
    <property type="protein sequence ID" value="KAJ3482016.1"/>
    <property type="molecule type" value="Genomic_DNA"/>
</dbReference>
<dbReference type="AlphaFoldDB" id="A0AAD5UZC5"/>
<sequence length="503" mass="57102">MSTNQESDAQGGVSIDFNASDNLPGPEPVLNTDVMVHIMEVLPRPSLSLLMKTCCTYYSIGVPMILQDVVCIRTQGQMDSFHDFMFATSPGPSDRFEYLYGLEWVDPVGCIRERGEPFNSPFLPIISRAFSLRRLVLHYWGDLWTLYPDENPYGVDLLVSLSGLEEVEIYKGPQDVIKFLEQTRAPIKKLTYRFIDSDDLSNFNFMSSIAHLRNTLVSLDLQNFHLASENTDLQFPKVRQLYLDADHHTGFAAAVILHIFPNLETLSLPDPSPHLWYRYSSESEIERQHSRTSAIGDRLGSSQQSIENLSGCAIDLYRTACQCAVGCLQVESLSKSNLRWLLPLLPKMRPRHLILKLNLHLEKATEVLSSISQALSAADNLESLNLVLLCRKDTFGIVQPVVEGLPSVLQQSTLQSFKITYSSSKFQSYRNELYWHEELDVLDFVARVLLAARNLHEFTIQRGPDTYMTFRIPIGFIYEKVREHGSDLDAEMVSVMLPSYVCM</sequence>
<accession>A0AAD5UZC5</accession>
<evidence type="ECO:0000256" key="1">
    <source>
        <dbReference type="SAM" id="MobiDB-lite"/>
    </source>
</evidence>
<comment type="caution">
    <text evidence="2">The sequence shown here is derived from an EMBL/GenBank/DDBJ whole genome shotgun (WGS) entry which is preliminary data.</text>
</comment>